<dbReference type="Gene3D" id="2.20.70.10">
    <property type="match status" value="3"/>
</dbReference>
<reference evidence="11" key="2">
    <citation type="submission" date="2024-06" db="UniProtKB">
        <authorList>
            <consortium name="EnsemblMetazoa"/>
        </authorList>
    </citation>
    <scope>IDENTIFICATION</scope>
</reference>
<dbReference type="GO" id="GO:0005737">
    <property type="term" value="C:cytoplasm"/>
    <property type="evidence" value="ECO:0007669"/>
    <property type="project" value="UniProtKB-ARBA"/>
</dbReference>
<accession>A0AAN0JLR7</accession>
<dbReference type="PANTHER" id="PTHR11254:SF429">
    <property type="entry name" value="E3 UBIQUITIN-PROTEIN LIGASE SU(DX)"/>
    <property type="match status" value="1"/>
</dbReference>
<dbReference type="FunFam" id="3.30.2160.10:FF:000003">
    <property type="entry name" value="E3 ubiquitin-protein ligase"/>
    <property type="match status" value="1"/>
</dbReference>
<dbReference type="CDD" id="cd00201">
    <property type="entry name" value="WW"/>
    <property type="match status" value="4"/>
</dbReference>
<evidence type="ECO:0000256" key="4">
    <source>
        <dbReference type="ARBA" id="ARBA00022679"/>
    </source>
</evidence>
<dbReference type="InterPro" id="IPR050409">
    <property type="entry name" value="E3_ubiq-protein_ligase"/>
</dbReference>
<dbReference type="Pfam" id="PF00632">
    <property type="entry name" value="HECT"/>
    <property type="match status" value="1"/>
</dbReference>
<feature type="domain" description="WW" evidence="9">
    <location>
        <begin position="13"/>
        <end position="46"/>
    </location>
</feature>
<feature type="region of interest" description="Disordered" evidence="8">
    <location>
        <begin position="1"/>
        <end position="54"/>
    </location>
</feature>
<evidence type="ECO:0000259" key="10">
    <source>
        <dbReference type="PROSITE" id="PS50237"/>
    </source>
</evidence>
<dbReference type="FunFam" id="2.20.70.10:FF:000009">
    <property type="entry name" value="E3 ubiquitin-protein ligase"/>
    <property type="match status" value="1"/>
</dbReference>
<dbReference type="Pfam" id="PF00397">
    <property type="entry name" value="WW"/>
    <property type="match status" value="4"/>
</dbReference>
<dbReference type="FunFam" id="3.90.1750.10:FF:000079">
    <property type="entry name" value="E3 ubiquitin-protein ligase"/>
    <property type="match status" value="1"/>
</dbReference>
<evidence type="ECO:0000256" key="8">
    <source>
        <dbReference type="SAM" id="MobiDB-lite"/>
    </source>
</evidence>
<dbReference type="Proteomes" id="UP000007879">
    <property type="component" value="Unassembled WGS sequence"/>
</dbReference>
<feature type="compositionally biased region" description="Low complexity" evidence="8">
    <location>
        <begin position="113"/>
        <end position="138"/>
    </location>
</feature>
<dbReference type="GO" id="GO:0016567">
    <property type="term" value="P:protein ubiquitination"/>
    <property type="evidence" value="ECO:0007669"/>
    <property type="project" value="TreeGrafter"/>
</dbReference>
<dbReference type="FunFam" id="3.30.2410.10:FF:000002">
    <property type="entry name" value="E3 ubiquitin-protein ligase HECW2"/>
    <property type="match status" value="1"/>
</dbReference>
<dbReference type="InterPro" id="IPR001202">
    <property type="entry name" value="WW_dom"/>
</dbReference>
<dbReference type="GO" id="GO:0043161">
    <property type="term" value="P:proteasome-mediated ubiquitin-dependent protein catabolic process"/>
    <property type="evidence" value="ECO:0007669"/>
    <property type="project" value="TreeGrafter"/>
</dbReference>
<dbReference type="AlphaFoldDB" id="A0AAN0JLR7"/>
<keyword evidence="4" id="KW-0808">Transferase</keyword>
<dbReference type="GO" id="GO:0061630">
    <property type="term" value="F:ubiquitin protein ligase activity"/>
    <property type="evidence" value="ECO:0007669"/>
    <property type="project" value="UniProtKB-EC"/>
</dbReference>
<dbReference type="Gene3D" id="3.30.2160.10">
    <property type="entry name" value="Hect, E3 ligase catalytic domain"/>
    <property type="match status" value="1"/>
</dbReference>
<keyword evidence="12" id="KW-1185">Reference proteome</keyword>
<sequence>MPAAAAANRGNPPPLPRGWEERRDAQGRSYYVDHNSRTTSWERPEPLPAGWERRTDPRGRVYFVDHNTRTTTWQKPTVESLRNYQQWQERTTANLQERSQQHSQRFLLGTSRPPDAGSTADSASTAAPPPKNNAIAPLPDNWEKRLLPNGRVYFVNHKSKTTQWEDPRLSMTDQLPLPLGWEMRFTEQNVKYFVDHNSRTTTFQDPRKSADDGKGGGPIGQYGVAMQYERSFKWKVGHFRTLCSNNALPQHIKIHCSRDTIFEDSFQQVMRFQSQDLRRRLYIMFRGEEGLDYGGVAREWFFHLSHQMLNPMYCLFEYVGDKNYQLQINPASGVNPEHLQYFRFIGRIVAMALYHGKFIDNGFSMAFYKQLLHKKLSLKDLEHIDPEFYNSLVWIRDNNIEECGLEMYFAQDYDVLGVVNSHELVEGGADKLVTDENKHEYIDLVLQWRFSRGVKDQTKSFMEGFEEVVPIEWISIFDERELELMLCGMQEIDVNEWERNTIYRNYTRGTKQIQWFWQTVREMDNEKRVRLLQFVTGTCRLPVGGFVELMGSNGPQKFCIDRVGKETWLPRSHTCFNRLDLPPYKSYDQLKEKLLFAIEETEGFGQE</sequence>
<dbReference type="Gene3D" id="3.30.2410.10">
    <property type="entry name" value="Hect, E3 ligase catalytic domain"/>
    <property type="match status" value="1"/>
</dbReference>
<dbReference type="SMART" id="SM00119">
    <property type="entry name" value="HECTc"/>
    <property type="match status" value="1"/>
</dbReference>
<keyword evidence="5" id="KW-0677">Repeat</keyword>
<evidence type="ECO:0000256" key="7">
    <source>
        <dbReference type="PROSITE-ProRule" id="PRU00104"/>
    </source>
</evidence>
<dbReference type="GeneID" id="100636847"/>
<name>A0AAN0JLR7_AMPQE</name>
<feature type="domain" description="WW" evidence="9">
    <location>
        <begin position="136"/>
        <end position="169"/>
    </location>
</feature>
<dbReference type="CDD" id="cd00078">
    <property type="entry name" value="HECTc"/>
    <property type="match status" value="1"/>
</dbReference>
<dbReference type="SMART" id="SM00456">
    <property type="entry name" value="WW"/>
    <property type="match status" value="4"/>
</dbReference>
<dbReference type="FunFam" id="2.20.70.10:FF:000017">
    <property type="entry name" value="E3 ubiquitin-protein ligase"/>
    <property type="match status" value="1"/>
</dbReference>
<dbReference type="EnsemblMetazoa" id="XM_020002382.1">
    <property type="protein sequence ID" value="XP_019857941.1"/>
    <property type="gene ID" value="LOC100636847"/>
</dbReference>
<dbReference type="KEGG" id="aqu:100636847"/>
<evidence type="ECO:0000256" key="2">
    <source>
        <dbReference type="ARBA" id="ARBA00004906"/>
    </source>
</evidence>
<feature type="compositionally biased region" description="Basic and acidic residues" evidence="8">
    <location>
        <begin position="34"/>
        <end position="54"/>
    </location>
</feature>
<dbReference type="PROSITE" id="PS01159">
    <property type="entry name" value="WW_DOMAIN_1"/>
    <property type="match status" value="4"/>
</dbReference>
<feature type="active site" description="Glycyl thioester intermediate" evidence="7">
    <location>
        <position position="575"/>
    </location>
</feature>
<comment type="catalytic activity">
    <reaction evidence="1">
        <text>S-ubiquitinyl-[E2 ubiquitin-conjugating enzyme]-L-cysteine + [acceptor protein]-L-lysine = [E2 ubiquitin-conjugating enzyme]-L-cysteine + N(6)-ubiquitinyl-[acceptor protein]-L-lysine.</text>
        <dbReference type="EC" id="2.3.2.26"/>
    </reaction>
</comment>
<dbReference type="RefSeq" id="XP_019857941.1">
    <property type="nucleotide sequence ID" value="XM_020002382.1"/>
</dbReference>
<feature type="region of interest" description="Disordered" evidence="8">
    <location>
        <begin position="108"/>
        <end position="138"/>
    </location>
</feature>
<evidence type="ECO:0000256" key="6">
    <source>
        <dbReference type="ARBA" id="ARBA00022786"/>
    </source>
</evidence>
<dbReference type="InterPro" id="IPR035983">
    <property type="entry name" value="Hect_E3_ubiquitin_ligase"/>
</dbReference>
<evidence type="ECO:0000313" key="11">
    <source>
        <dbReference type="EnsemblMetazoa" id="XP_019857941.1"/>
    </source>
</evidence>
<feature type="compositionally biased region" description="Low complexity" evidence="8">
    <location>
        <begin position="1"/>
        <end position="10"/>
    </location>
</feature>
<dbReference type="InterPro" id="IPR036020">
    <property type="entry name" value="WW_dom_sf"/>
</dbReference>
<feature type="domain" description="WW" evidence="9">
    <location>
        <begin position="45"/>
        <end position="78"/>
    </location>
</feature>
<dbReference type="SUPFAM" id="SSF51045">
    <property type="entry name" value="WW domain"/>
    <property type="match status" value="4"/>
</dbReference>
<dbReference type="PANTHER" id="PTHR11254">
    <property type="entry name" value="HECT DOMAIN UBIQUITIN-PROTEIN LIGASE"/>
    <property type="match status" value="1"/>
</dbReference>
<evidence type="ECO:0000313" key="12">
    <source>
        <dbReference type="Proteomes" id="UP000007879"/>
    </source>
</evidence>
<dbReference type="PROSITE" id="PS50237">
    <property type="entry name" value="HECT"/>
    <property type="match status" value="1"/>
</dbReference>
<organism evidence="11 12">
    <name type="scientific">Amphimedon queenslandica</name>
    <name type="common">Sponge</name>
    <dbReference type="NCBI Taxonomy" id="400682"/>
    <lineage>
        <taxon>Eukaryota</taxon>
        <taxon>Metazoa</taxon>
        <taxon>Porifera</taxon>
        <taxon>Demospongiae</taxon>
        <taxon>Heteroscleromorpha</taxon>
        <taxon>Haplosclerida</taxon>
        <taxon>Niphatidae</taxon>
        <taxon>Amphimedon</taxon>
    </lineage>
</organism>
<evidence type="ECO:0000256" key="5">
    <source>
        <dbReference type="ARBA" id="ARBA00022737"/>
    </source>
</evidence>
<evidence type="ECO:0000256" key="1">
    <source>
        <dbReference type="ARBA" id="ARBA00000885"/>
    </source>
</evidence>
<evidence type="ECO:0000259" key="9">
    <source>
        <dbReference type="PROSITE" id="PS50020"/>
    </source>
</evidence>
<dbReference type="Gene3D" id="3.90.1750.10">
    <property type="entry name" value="Hect, E3 ligase catalytic domains"/>
    <property type="match status" value="1"/>
</dbReference>
<reference evidence="12" key="1">
    <citation type="journal article" date="2010" name="Nature">
        <title>The Amphimedon queenslandica genome and the evolution of animal complexity.</title>
        <authorList>
            <person name="Srivastava M."/>
            <person name="Simakov O."/>
            <person name="Chapman J."/>
            <person name="Fahey B."/>
            <person name="Gauthier M.E."/>
            <person name="Mitros T."/>
            <person name="Richards G.S."/>
            <person name="Conaco C."/>
            <person name="Dacre M."/>
            <person name="Hellsten U."/>
            <person name="Larroux C."/>
            <person name="Putnam N.H."/>
            <person name="Stanke M."/>
            <person name="Adamska M."/>
            <person name="Darling A."/>
            <person name="Degnan S.M."/>
            <person name="Oakley T.H."/>
            <person name="Plachetzki D.C."/>
            <person name="Zhai Y."/>
            <person name="Adamski M."/>
            <person name="Calcino A."/>
            <person name="Cummins S.F."/>
            <person name="Goodstein D.M."/>
            <person name="Harris C."/>
            <person name="Jackson D.J."/>
            <person name="Leys S.P."/>
            <person name="Shu S."/>
            <person name="Woodcroft B.J."/>
            <person name="Vervoort M."/>
            <person name="Kosik K.S."/>
            <person name="Manning G."/>
            <person name="Degnan B.M."/>
            <person name="Rokhsar D.S."/>
        </authorList>
    </citation>
    <scope>NUCLEOTIDE SEQUENCE [LARGE SCALE GENOMIC DNA]</scope>
</reference>
<dbReference type="EC" id="2.3.2.26" evidence="3"/>
<dbReference type="SUPFAM" id="SSF56204">
    <property type="entry name" value="Hect, E3 ligase catalytic domain"/>
    <property type="match status" value="1"/>
</dbReference>
<dbReference type="InterPro" id="IPR000569">
    <property type="entry name" value="HECT_dom"/>
</dbReference>
<protein>
    <recommendedName>
        <fullName evidence="3">HECT-type E3 ubiquitin transferase</fullName>
        <ecNumber evidence="3">2.3.2.26</ecNumber>
    </recommendedName>
</protein>
<feature type="domain" description="HECT" evidence="10">
    <location>
        <begin position="273"/>
        <end position="607"/>
    </location>
</feature>
<feature type="domain" description="WW" evidence="9">
    <location>
        <begin position="175"/>
        <end position="208"/>
    </location>
</feature>
<dbReference type="PROSITE" id="PS50020">
    <property type="entry name" value="WW_DOMAIN_2"/>
    <property type="match status" value="4"/>
</dbReference>
<proteinExistence type="predicted"/>
<comment type="pathway">
    <text evidence="2">Protein modification; protein ubiquitination.</text>
</comment>
<evidence type="ECO:0000256" key="3">
    <source>
        <dbReference type="ARBA" id="ARBA00012485"/>
    </source>
</evidence>
<keyword evidence="6 7" id="KW-0833">Ubl conjugation pathway</keyword>